<keyword evidence="4" id="KW-1185">Reference proteome</keyword>
<dbReference type="InterPro" id="IPR011990">
    <property type="entry name" value="TPR-like_helical_dom_sf"/>
</dbReference>
<gene>
    <name evidence="3" type="ORF">EJ02DRAFT_407377</name>
</gene>
<dbReference type="Pfam" id="PF01535">
    <property type="entry name" value="PPR"/>
    <property type="match status" value="2"/>
</dbReference>
<organism evidence="3 4">
    <name type="scientific">Clathrospora elynae</name>
    <dbReference type="NCBI Taxonomy" id="706981"/>
    <lineage>
        <taxon>Eukaryota</taxon>
        <taxon>Fungi</taxon>
        <taxon>Dikarya</taxon>
        <taxon>Ascomycota</taxon>
        <taxon>Pezizomycotina</taxon>
        <taxon>Dothideomycetes</taxon>
        <taxon>Pleosporomycetidae</taxon>
        <taxon>Pleosporales</taxon>
        <taxon>Diademaceae</taxon>
        <taxon>Clathrospora</taxon>
    </lineage>
</organism>
<dbReference type="PANTHER" id="PTHR47938">
    <property type="entry name" value="RESPIRATORY COMPLEX I CHAPERONE (CIA84), PUTATIVE (AFU_ORTHOLOGUE AFUA_2G06020)-RELATED"/>
    <property type="match status" value="1"/>
</dbReference>
<dbReference type="OrthoDB" id="185373at2759"/>
<reference evidence="3" key="1">
    <citation type="journal article" date="2020" name="Stud. Mycol.">
        <title>101 Dothideomycetes genomes: a test case for predicting lifestyles and emergence of pathogens.</title>
        <authorList>
            <person name="Haridas S."/>
            <person name="Albert R."/>
            <person name="Binder M."/>
            <person name="Bloem J."/>
            <person name="Labutti K."/>
            <person name="Salamov A."/>
            <person name="Andreopoulos B."/>
            <person name="Baker S."/>
            <person name="Barry K."/>
            <person name="Bills G."/>
            <person name="Bluhm B."/>
            <person name="Cannon C."/>
            <person name="Castanera R."/>
            <person name="Culley D."/>
            <person name="Daum C."/>
            <person name="Ezra D."/>
            <person name="Gonzalez J."/>
            <person name="Henrissat B."/>
            <person name="Kuo A."/>
            <person name="Liang C."/>
            <person name="Lipzen A."/>
            <person name="Lutzoni F."/>
            <person name="Magnuson J."/>
            <person name="Mondo S."/>
            <person name="Nolan M."/>
            <person name="Ohm R."/>
            <person name="Pangilinan J."/>
            <person name="Park H.-J."/>
            <person name="Ramirez L."/>
            <person name="Alfaro M."/>
            <person name="Sun H."/>
            <person name="Tritt A."/>
            <person name="Yoshinaga Y."/>
            <person name="Zwiers L.-H."/>
            <person name="Turgeon B."/>
            <person name="Goodwin S."/>
            <person name="Spatafora J."/>
            <person name="Crous P."/>
            <person name="Grigoriev I."/>
        </authorList>
    </citation>
    <scope>NUCLEOTIDE SEQUENCE</scope>
    <source>
        <strain evidence="3">CBS 161.51</strain>
    </source>
</reference>
<dbReference type="NCBIfam" id="TIGR00756">
    <property type="entry name" value="PPR"/>
    <property type="match status" value="2"/>
</dbReference>
<feature type="repeat" description="PPR" evidence="1">
    <location>
        <begin position="560"/>
        <end position="594"/>
    </location>
</feature>
<dbReference type="EMBL" id="ML976070">
    <property type="protein sequence ID" value="KAF1940038.1"/>
    <property type="molecule type" value="Genomic_DNA"/>
</dbReference>
<evidence type="ECO:0000256" key="2">
    <source>
        <dbReference type="SAM" id="MobiDB-lite"/>
    </source>
</evidence>
<dbReference type="Gene3D" id="1.25.40.10">
    <property type="entry name" value="Tetratricopeptide repeat domain"/>
    <property type="match status" value="2"/>
</dbReference>
<feature type="repeat" description="PPR" evidence="1">
    <location>
        <begin position="595"/>
        <end position="629"/>
    </location>
</feature>
<dbReference type="PROSITE" id="PS51375">
    <property type="entry name" value="PPR"/>
    <property type="match status" value="2"/>
</dbReference>
<evidence type="ECO:0008006" key="5">
    <source>
        <dbReference type="Google" id="ProtNLM"/>
    </source>
</evidence>
<dbReference type="PANTHER" id="PTHR47938:SF35">
    <property type="entry name" value="PENTATRICOPEPTIDE REPEAT-CONTAINING PROTEIN 4, MITOCHONDRIAL-RELATED"/>
    <property type="match status" value="1"/>
</dbReference>
<sequence length="1137" mass="130021">MLERGSTCLASGRRQLLRAPKPCLPSRRMLDAQFWNHGASDLSLPIWWAATSIVDPPSGDVDDRAANIKSSSASRRLDGALLDFLYPEKTLALLNRLSATRPAGSEPRRRQLHGSGVRQYSTTWGPTRHDEGTVDVAVAEQAREEMGMILRGSNAIRELNKLLRAQEPGKQELAWQLYSAVPEDQLLNQEELRAHLLQYLVQDGEPAVPGRVLEIFDQLTPVARRPSSYRAGIAAYIALRMVGPAIKLLEEIDESRQFDMLHVGTDIILRRTVFDEQWDLTLRVFRTFLHRTPKVRGTYTPLAIRHGNKLPEIWGEVAQLQELLEHFQSFLNYVREFSHELQSSKQLKVELTCFVNTFVPHVMDRVLNTKKPDEDFIWDWFIKLFDNLHSLNLPTSACYEYAIKRMLELPRYQEYTNQRKIWLELYRRYRQLYLDQTSSSPTSDASETRPSQNLIRNLIFQHSLRGGMERVQDHINDLRAFYPGRPLRPGLLRHLIQAYAVIGEDEKVHQYIGELQSNYKGEVDLKVLSSLLFVYARRADVAGTITQFRRIHEEYGLDPDTACWNVLLLSYVRADDLDGALECFNNCMDYGVAPDVYTFGPLLDFCAQRGDVEAFEALFSKAKQMGVPLDADVRARSGYVQAFVNAGDAGGAEAIAHGMLRSWQAGTLHGHPLTHTWNLLIQHYALHRDLAGSRQCYRQMVDNKIPLDSWTYGSLMRALVEVQQTNAAYKLLRVTMPQNGFQVHALHYAIIITGFLREGQLEQAMGAYERMVGRKVPQTESSRQASIQALGKADLQKLGKRHAKDPNYRLLRVEEALEEMLAASTAQEIAHRQPRHSSSIDSHNYGAVPQSYYGLMISLYSARSAYKICKKLFKKAEEAAPDVENYTVPLTLTTAMMEAHLKAGKHAEVAEGWELARTSANKLTKTFHQAVHQAAAVTEFDSLTDSSVQQRFQESRISNNRRHILSKASRIYIRSLLAQPDANAVQEAQRTIRDLLVNGFTIDNFTWNEFIQTLALGNRLVDAFMTCEEYLMPRFPGWRNLMPGYTRHDRQGYQWMELRHYDIKKTSVLPRYKTLVLLAKAYGQTKRDERNGIGYDVNAQAWMREILEQSAPMTVRAIETMPRTYDKLQERYFHNAP</sequence>
<dbReference type="GO" id="GO:0005739">
    <property type="term" value="C:mitochondrion"/>
    <property type="evidence" value="ECO:0007669"/>
    <property type="project" value="TreeGrafter"/>
</dbReference>
<dbReference type="AlphaFoldDB" id="A0A6A5SK91"/>
<dbReference type="InterPro" id="IPR002885">
    <property type="entry name" value="PPR_rpt"/>
</dbReference>
<feature type="region of interest" description="Disordered" evidence="2">
    <location>
        <begin position="102"/>
        <end position="129"/>
    </location>
</feature>
<evidence type="ECO:0000313" key="4">
    <source>
        <dbReference type="Proteomes" id="UP000800038"/>
    </source>
</evidence>
<evidence type="ECO:0000313" key="3">
    <source>
        <dbReference type="EMBL" id="KAF1940038.1"/>
    </source>
</evidence>
<proteinExistence type="predicted"/>
<accession>A0A6A5SK91</accession>
<dbReference type="GO" id="GO:0140053">
    <property type="term" value="P:mitochondrial gene expression"/>
    <property type="evidence" value="ECO:0007669"/>
    <property type="project" value="TreeGrafter"/>
</dbReference>
<protein>
    <recommendedName>
        <fullName evidence="5">TPR-like protein</fullName>
    </recommendedName>
</protein>
<dbReference type="Proteomes" id="UP000800038">
    <property type="component" value="Unassembled WGS sequence"/>
</dbReference>
<evidence type="ECO:0000256" key="1">
    <source>
        <dbReference type="PROSITE-ProRule" id="PRU00708"/>
    </source>
</evidence>
<name>A0A6A5SK91_9PLEO</name>
<dbReference type="GO" id="GO:0003729">
    <property type="term" value="F:mRNA binding"/>
    <property type="evidence" value="ECO:0007669"/>
    <property type="project" value="TreeGrafter"/>
</dbReference>
<dbReference type="Pfam" id="PF13041">
    <property type="entry name" value="PPR_2"/>
    <property type="match status" value="1"/>
</dbReference>